<reference evidence="1" key="1">
    <citation type="submission" date="2013-05" db="EMBL/GenBank/DDBJ databases">
        <authorList>
            <person name="Harkins D.M."/>
            <person name="Durkin A.S."/>
            <person name="Brinkac L.M."/>
            <person name="Haft D.H."/>
            <person name="Selengut J.D."/>
            <person name="Sanka R."/>
            <person name="DePew J."/>
            <person name="Purushe J."/>
            <person name="Hartskeerl R.A."/>
            <person name="Ahmed A."/>
            <person name="van der Linden H."/>
            <person name="Goris M.G.A."/>
            <person name="Vinetz J.M."/>
            <person name="Sutton G.G."/>
            <person name="Nierman W.C."/>
            <person name="Fouts D.E."/>
        </authorList>
    </citation>
    <scope>NUCLEOTIDE SEQUENCE [LARGE SCALE GENOMIC DNA]</scope>
    <source>
        <strain evidence="1">L 60</strain>
    </source>
</reference>
<accession>V6I927</accession>
<sequence length="79" mass="9356">MYPVLRHRQVSTLNKVYFVLAKAYFRMGIKNPNQEKIWKEKCVQILNYYPENRFHSVKSSSPIVEEIFQATSTDSKKSN</sequence>
<evidence type="ECO:0000313" key="1">
    <source>
        <dbReference type="EMBL" id="EQA63929.1"/>
    </source>
</evidence>
<dbReference type="Proteomes" id="UP000018747">
    <property type="component" value="Unassembled WGS sequence"/>
</dbReference>
<keyword evidence="2" id="KW-1185">Reference proteome</keyword>
<organism evidence="1 2">
    <name type="scientific">Leptospira alexanderi serovar Manhao 3 str. L 60</name>
    <dbReference type="NCBI Taxonomy" id="1049759"/>
    <lineage>
        <taxon>Bacteria</taxon>
        <taxon>Pseudomonadati</taxon>
        <taxon>Spirochaetota</taxon>
        <taxon>Spirochaetia</taxon>
        <taxon>Leptospirales</taxon>
        <taxon>Leptospiraceae</taxon>
        <taxon>Leptospira</taxon>
    </lineage>
</organism>
<gene>
    <name evidence="1" type="ORF">LEP1GSC062_0768</name>
</gene>
<dbReference type="AlphaFoldDB" id="V6I927"/>
<comment type="caution">
    <text evidence="1">The sequence shown here is derived from an EMBL/GenBank/DDBJ whole genome shotgun (WGS) entry which is preliminary data.</text>
</comment>
<proteinExistence type="predicted"/>
<dbReference type="STRING" id="100053.GCA_002009845_00864"/>
<dbReference type="EMBL" id="AHMT02000015">
    <property type="protein sequence ID" value="EQA63929.1"/>
    <property type="molecule type" value="Genomic_DNA"/>
</dbReference>
<evidence type="ECO:0000313" key="2">
    <source>
        <dbReference type="Proteomes" id="UP000018747"/>
    </source>
</evidence>
<name>V6I927_9LEPT</name>
<protein>
    <submittedName>
        <fullName evidence="1">Uncharacterized protein</fullName>
    </submittedName>
</protein>